<proteinExistence type="inferred from homology"/>
<dbReference type="GO" id="GO:0004497">
    <property type="term" value="F:monooxygenase activity"/>
    <property type="evidence" value="ECO:0007669"/>
    <property type="project" value="UniProtKB-KW"/>
</dbReference>
<dbReference type="Gene3D" id="3.20.20.30">
    <property type="entry name" value="Luciferase-like domain"/>
    <property type="match status" value="1"/>
</dbReference>
<evidence type="ECO:0000313" key="9">
    <source>
        <dbReference type="EMBL" id="RFA09658.1"/>
    </source>
</evidence>
<keyword evidence="2 6" id="KW-0288">FMN</keyword>
<name>A0A3E0VJJ5_9MICO</name>
<dbReference type="Pfam" id="PF00296">
    <property type="entry name" value="Bac_luciferase"/>
    <property type="match status" value="1"/>
</dbReference>
<dbReference type="InterPro" id="IPR011251">
    <property type="entry name" value="Luciferase-like_dom"/>
</dbReference>
<keyword evidence="4" id="KW-0503">Monooxygenase</keyword>
<dbReference type="OrthoDB" id="3265338at2"/>
<dbReference type="Proteomes" id="UP000256486">
    <property type="component" value="Unassembled WGS sequence"/>
</dbReference>
<dbReference type="AlphaFoldDB" id="A0A3E0VJJ5"/>
<feature type="binding site" evidence="6">
    <location>
        <position position="293"/>
    </location>
    <ligand>
        <name>FMN</name>
        <dbReference type="ChEBI" id="CHEBI:58210"/>
    </ligand>
</feature>
<evidence type="ECO:0000256" key="3">
    <source>
        <dbReference type="ARBA" id="ARBA00023002"/>
    </source>
</evidence>
<feature type="region of interest" description="Disordered" evidence="7">
    <location>
        <begin position="1"/>
        <end position="47"/>
    </location>
</feature>
<dbReference type="PIRSF" id="PIRSF000337">
    <property type="entry name" value="NTA_MOA"/>
    <property type="match status" value="1"/>
</dbReference>
<keyword evidence="10" id="KW-1185">Reference proteome</keyword>
<reference evidence="9 10" key="1">
    <citation type="submission" date="2017-04" db="EMBL/GenBank/DDBJ databases">
        <title>Comparative genome analysis of Subtercola boreus.</title>
        <authorList>
            <person name="Cho Y.-J."/>
            <person name="Cho A."/>
            <person name="Kim O.-S."/>
            <person name="Lee J.-I."/>
        </authorList>
    </citation>
    <scope>NUCLEOTIDE SEQUENCE [LARGE SCALE GENOMIC DNA]</scope>
    <source>
        <strain evidence="9 10">K300</strain>
    </source>
</reference>
<dbReference type="NCBIfam" id="TIGR03860">
    <property type="entry name" value="FMN_nitrolo"/>
    <property type="match status" value="1"/>
</dbReference>
<sequence length="517" mass="55954">MSSASNLSLRRTPSRRPRRPPAVPSASATPTTARRTPRPADLGSPRRRWSSILKVTQKQLILGAFEELTPSFISNGWPHQRSDPAGFATLGYWQALARQLDAAGFDFLFFADALGYPMHEETAPDGSSHFTIPEVVVREAVQFPVHDPLTIVSGLAATVDRLGFVVTASTTAEHPFLLARRFASLDHLTGGRIGWNVVTSDMQTALVRLLGHPDVTPHDQRYARADEFVDLTLKLWEGGWSDDPLVVDKSSRVFTDPAKVHRVTHEGRYFSLDGLFPVSPSVQRTPTLFQAGSSPSGREFASRIAECVFIQERDPVKAAATVRDIRDRVERRGRGRDSVKIINSISVIVGATDAEAADARRALTAAPSREAMAALFLGWSGVNLLGLDPDAPVDSLTTEVGQTTLAMYQGQGLTVGDVLDALAETLGGTKITGTADHVAEAIGKLAADTDVDGFLIEHSYGGLASYAEFIDEVMPRLRERGLLPAEPRGGSLRERLTGSPTPRLGPEHPGAAFRPAY</sequence>
<keyword evidence="3" id="KW-0560">Oxidoreductase</keyword>
<gene>
    <name evidence="9" type="ORF">B7R54_10835</name>
</gene>
<feature type="region of interest" description="Disordered" evidence="7">
    <location>
        <begin position="483"/>
        <end position="517"/>
    </location>
</feature>
<evidence type="ECO:0000313" key="10">
    <source>
        <dbReference type="Proteomes" id="UP000256486"/>
    </source>
</evidence>
<accession>A0A3E0VJJ5</accession>
<organism evidence="9 10">
    <name type="scientific">Subtercola boreus</name>
    <dbReference type="NCBI Taxonomy" id="120213"/>
    <lineage>
        <taxon>Bacteria</taxon>
        <taxon>Bacillati</taxon>
        <taxon>Actinomycetota</taxon>
        <taxon>Actinomycetes</taxon>
        <taxon>Micrococcales</taxon>
        <taxon>Microbacteriaceae</taxon>
        <taxon>Subtercola</taxon>
    </lineage>
</organism>
<protein>
    <recommendedName>
        <fullName evidence="8">Luciferase-like domain-containing protein</fullName>
    </recommendedName>
</protein>
<feature type="domain" description="Luciferase-like" evidence="8">
    <location>
        <begin position="84"/>
        <end position="444"/>
    </location>
</feature>
<dbReference type="InterPro" id="IPR036661">
    <property type="entry name" value="Luciferase-like_sf"/>
</dbReference>
<dbReference type="PANTHER" id="PTHR30011:SF16">
    <property type="entry name" value="C2H2 FINGER DOMAIN TRANSCRIPTION FACTOR (EUROFUNG)-RELATED"/>
    <property type="match status" value="1"/>
</dbReference>
<dbReference type="InterPro" id="IPR051260">
    <property type="entry name" value="Diverse_substr_monoxygenases"/>
</dbReference>
<evidence type="ECO:0000256" key="1">
    <source>
        <dbReference type="ARBA" id="ARBA00022630"/>
    </source>
</evidence>
<dbReference type="SUPFAM" id="SSF51679">
    <property type="entry name" value="Bacterial luciferase-like"/>
    <property type="match status" value="1"/>
</dbReference>
<feature type="binding site" evidence="6">
    <location>
        <position position="294"/>
    </location>
    <ligand>
        <name>FMN</name>
        <dbReference type="ChEBI" id="CHEBI:58210"/>
    </ligand>
</feature>
<dbReference type="PANTHER" id="PTHR30011">
    <property type="entry name" value="ALKANESULFONATE MONOOXYGENASE-RELATED"/>
    <property type="match status" value="1"/>
</dbReference>
<comment type="caution">
    <text evidence="9">The sequence shown here is derived from an EMBL/GenBank/DDBJ whole genome shotgun (WGS) entry which is preliminary data.</text>
</comment>
<evidence type="ECO:0000256" key="7">
    <source>
        <dbReference type="SAM" id="MobiDB-lite"/>
    </source>
</evidence>
<dbReference type="InterPro" id="IPR016215">
    <property type="entry name" value="NTA_MOA"/>
</dbReference>
<evidence type="ECO:0000256" key="6">
    <source>
        <dbReference type="PIRSR" id="PIRSR000337-1"/>
    </source>
</evidence>
<comment type="similarity">
    <text evidence="5">Belongs to the NtaA/SnaA/DszA monooxygenase family.</text>
</comment>
<evidence type="ECO:0000256" key="4">
    <source>
        <dbReference type="ARBA" id="ARBA00023033"/>
    </source>
</evidence>
<feature type="binding site" evidence="6">
    <location>
        <position position="167"/>
    </location>
    <ligand>
        <name>FMN</name>
        <dbReference type="ChEBI" id="CHEBI:58210"/>
    </ligand>
</feature>
<feature type="binding site" evidence="6">
    <location>
        <position position="222"/>
    </location>
    <ligand>
        <name>FMN</name>
        <dbReference type="ChEBI" id="CHEBI:58210"/>
    </ligand>
</feature>
<dbReference type="GO" id="GO:0016705">
    <property type="term" value="F:oxidoreductase activity, acting on paired donors, with incorporation or reduction of molecular oxygen"/>
    <property type="evidence" value="ECO:0007669"/>
    <property type="project" value="InterPro"/>
</dbReference>
<evidence type="ECO:0000259" key="8">
    <source>
        <dbReference type="Pfam" id="PF00296"/>
    </source>
</evidence>
<evidence type="ECO:0000256" key="5">
    <source>
        <dbReference type="ARBA" id="ARBA00033748"/>
    </source>
</evidence>
<dbReference type="EMBL" id="NBWZ01000001">
    <property type="protein sequence ID" value="RFA09658.1"/>
    <property type="molecule type" value="Genomic_DNA"/>
</dbReference>
<evidence type="ECO:0000256" key="2">
    <source>
        <dbReference type="ARBA" id="ARBA00022643"/>
    </source>
</evidence>
<feature type="compositionally biased region" description="Low complexity" evidence="7">
    <location>
        <begin position="24"/>
        <end position="34"/>
    </location>
</feature>
<keyword evidence="1 6" id="KW-0285">Flavoprotein</keyword>
<feature type="binding site" evidence="6">
    <location>
        <position position="218"/>
    </location>
    <ligand>
        <name>FMN</name>
        <dbReference type="ChEBI" id="CHEBI:58210"/>
    </ligand>
</feature>
<feature type="binding site" evidence="6">
    <location>
        <position position="112"/>
    </location>
    <ligand>
        <name>FMN</name>
        <dbReference type="ChEBI" id="CHEBI:58210"/>
    </ligand>
</feature>